<dbReference type="AlphaFoldDB" id="A0A0F5HTD3"/>
<name>A0A0F5HTD3_BACTR</name>
<gene>
    <name evidence="2" type="ORF">QY95_03164</name>
</gene>
<comment type="caution">
    <text evidence="2">The sequence shown here is derived from an EMBL/GenBank/DDBJ whole genome shotgun (WGS) entry which is preliminary data.</text>
</comment>
<dbReference type="STRING" id="1221996.QY95_03164"/>
<keyword evidence="1" id="KW-0812">Transmembrane</keyword>
<sequence length="46" mass="5239">MSGPLLLYTFSYSFNLAVLKNLLLHILKVKVTGERTKQAFLIDDNL</sequence>
<feature type="transmembrane region" description="Helical" evidence="1">
    <location>
        <begin position="6"/>
        <end position="27"/>
    </location>
</feature>
<keyword evidence="3" id="KW-1185">Reference proteome</keyword>
<dbReference type="EMBL" id="JWIR02000062">
    <property type="protein sequence ID" value="KKB36300.1"/>
    <property type="molecule type" value="Genomic_DNA"/>
</dbReference>
<keyword evidence="1" id="KW-0472">Membrane</keyword>
<organism evidence="2 3">
    <name type="scientific">Bacillus thermotolerans</name>
    <name type="common">Quasibacillus thermotolerans</name>
    <dbReference type="NCBI Taxonomy" id="1221996"/>
    <lineage>
        <taxon>Bacteria</taxon>
        <taxon>Bacillati</taxon>
        <taxon>Bacillota</taxon>
        <taxon>Bacilli</taxon>
        <taxon>Bacillales</taxon>
        <taxon>Bacillaceae</taxon>
        <taxon>Bacillus</taxon>
    </lineage>
</organism>
<keyword evidence="1" id="KW-1133">Transmembrane helix</keyword>
<evidence type="ECO:0000313" key="3">
    <source>
        <dbReference type="Proteomes" id="UP000031563"/>
    </source>
</evidence>
<protein>
    <submittedName>
        <fullName evidence="2">Uncharacterized protein</fullName>
    </submittedName>
</protein>
<accession>A0A0F5HPK4</accession>
<reference evidence="2" key="1">
    <citation type="submission" date="2015-02" db="EMBL/GenBank/DDBJ databases">
        <title>Genome Assembly of Bacillaceae bacterium MTCC 8252.</title>
        <authorList>
            <person name="Verma A."/>
            <person name="Khatri I."/>
            <person name="Mual P."/>
            <person name="Subramanian S."/>
            <person name="Krishnamurthi S."/>
        </authorList>
    </citation>
    <scope>NUCLEOTIDE SEQUENCE [LARGE SCALE GENOMIC DNA]</scope>
    <source>
        <strain evidence="2">MTCC 8252</strain>
    </source>
</reference>
<evidence type="ECO:0000313" key="2">
    <source>
        <dbReference type="EMBL" id="KKB36300.1"/>
    </source>
</evidence>
<evidence type="ECO:0000256" key="1">
    <source>
        <dbReference type="SAM" id="Phobius"/>
    </source>
</evidence>
<proteinExistence type="predicted"/>
<dbReference type="Proteomes" id="UP000031563">
    <property type="component" value="Unassembled WGS sequence"/>
</dbReference>
<accession>A0A0F5HTD3</accession>